<evidence type="ECO:0000256" key="1">
    <source>
        <dbReference type="SAM" id="Phobius"/>
    </source>
</evidence>
<dbReference type="AlphaFoldDB" id="U1FC39"/>
<name>U1FC39_TRESO</name>
<dbReference type="Proteomes" id="UP000016646">
    <property type="component" value="Unassembled WGS sequence"/>
</dbReference>
<sequence length="234" mass="25994">MKTQTMLKKLKLSNTEFDRIAEAVAKAESKTTGEIKIVLAPESAHYAFWELLAAVCASAVVFAFLLPFAGKITDTYGLFAWTERTWMLPGLYGFVCFVSIAAAFRLFNIPALDRIVVPKSVRIASVTRRAFRLFVECGVYDTAEHSGILIFISYLERQVRIVADSGISKKISHDLWRIISDELAAEIKSGNAADAFIGAIEKCGELLAEHFPAHEENPNELADGLIVLEDAEWY</sequence>
<gene>
    <name evidence="4" type="ORF">HMPREF0860_1638</name>
    <name evidence="3" type="ORF">HMPREF1325_1374</name>
</gene>
<dbReference type="Pfam" id="PF04536">
    <property type="entry name" value="TPM_phosphatase"/>
    <property type="match status" value="1"/>
</dbReference>
<dbReference type="eggNOG" id="COG3762">
    <property type="taxonomic scope" value="Bacteria"/>
</dbReference>
<evidence type="ECO:0000313" key="5">
    <source>
        <dbReference type="Proteomes" id="UP000016412"/>
    </source>
</evidence>
<feature type="domain" description="TPM" evidence="2">
    <location>
        <begin position="120"/>
        <end position="204"/>
    </location>
</feature>
<dbReference type="PANTHER" id="PTHR30373">
    <property type="entry name" value="UPF0603 PROTEIN YGCG"/>
    <property type="match status" value="1"/>
</dbReference>
<keyword evidence="1" id="KW-1133">Transmembrane helix</keyword>
<accession>U1FC39</accession>
<dbReference type="InterPro" id="IPR007621">
    <property type="entry name" value="TPM_dom"/>
</dbReference>
<dbReference type="EMBL" id="AVQI01000001">
    <property type="protein sequence ID" value="ERK05136.1"/>
    <property type="molecule type" value="Genomic_DNA"/>
</dbReference>
<dbReference type="PATRIC" id="fig|1125725.3.peg.260"/>
<feature type="transmembrane region" description="Helical" evidence="1">
    <location>
        <begin position="86"/>
        <end position="107"/>
    </location>
</feature>
<dbReference type="Proteomes" id="UP000016412">
    <property type="component" value="Unassembled WGS sequence"/>
</dbReference>
<dbReference type="Gene3D" id="3.10.310.50">
    <property type="match status" value="1"/>
</dbReference>
<dbReference type="PANTHER" id="PTHR30373:SF8">
    <property type="entry name" value="BLL7265 PROTEIN"/>
    <property type="match status" value="1"/>
</dbReference>
<keyword evidence="6" id="KW-1185">Reference proteome</keyword>
<proteinExistence type="predicted"/>
<feature type="transmembrane region" description="Helical" evidence="1">
    <location>
        <begin position="46"/>
        <end position="66"/>
    </location>
</feature>
<comment type="caution">
    <text evidence="3">The sequence shown here is derived from an EMBL/GenBank/DDBJ whole genome shotgun (WGS) entry which is preliminary data.</text>
</comment>
<reference evidence="5 6" key="1">
    <citation type="submission" date="2013-08" db="EMBL/GenBank/DDBJ databases">
        <authorList>
            <person name="Durkin A.S."/>
            <person name="Haft D.R."/>
            <person name="McCorrison J."/>
            <person name="Torralba M."/>
            <person name="Gillis M."/>
            <person name="Haft D.H."/>
            <person name="Methe B."/>
            <person name="Sutton G."/>
            <person name="Nelson K.E."/>
        </authorList>
    </citation>
    <scope>NUCLEOTIDE SEQUENCE [LARGE SCALE GENOMIC DNA]</scope>
    <source>
        <strain evidence="4 6">ATCC 35536</strain>
        <strain evidence="3 5">VPI DR56BR1116</strain>
    </source>
</reference>
<evidence type="ECO:0000313" key="6">
    <source>
        <dbReference type="Proteomes" id="UP000016646"/>
    </source>
</evidence>
<keyword evidence="1" id="KW-0472">Membrane</keyword>
<protein>
    <submittedName>
        <fullName evidence="3">PF04536 family protein</fullName>
    </submittedName>
</protein>
<dbReference type="RefSeq" id="WP_021329298.1">
    <property type="nucleotide sequence ID" value="NZ_AUZJ01000005.1"/>
</dbReference>
<evidence type="ECO:0000313" key="3">
    <source>
        <dbReference type="EMBL" id="ERF61752.1"/>
    </source>
</evidence>
<dbReference type="OrthoDB" id="5825388at2"/>
<keyword evidence="1" id="KW-0812">Transmembrane</keyword>
<dbReference type="STRING" id="1125725.HMPREF1325_1374"/>
<organism evidence="3 5">
    <name type="scientific">Treponema socranskii subsp. socranskii VPI DR56BR1116 = ATCC 35536</name>
    <dbReference type="NCBI Taxonomy" id="1125725"/>
    <lineage>
        <taxon>Bacteria</taxon>
        <taxon>Pseudomonadati</taxon>
        <taxon>Spirochaetota</taxon>
        <taxon>Spirochaetia</taxon>
        <taxon>Spirochaetales</taxon>
        <taxon>Treponemataceae</taxon>
        <taxon>Treponema</taxon>
    </lineage>
</organism>
<evidence type="ECO:0000313" key="4">
    <source>
        <dbReference type="EMBL" id="ERK05136.1"/>
    </source>
</evidence>
<evidence type="ECO:0000259" key="2">
    <source>
        <dbReference type="Pfam" id="PF04536"/>
    </source>
</evidence>
<dbReference type="EMBL" id="AUZJ01000005">
    <property type="protein sequence ID" value="ERF61752.1"/>
    <property type="molecule type" value="Genomic_DNA"/>
</dbReference>